<dbReference type="HOGENOM" id="CLU_873264_0_0_6"/>
<reference key="2">
    <citation type="submission" date="2011-05" db="EMBL/GenBank/DDBJ databases">
        <title>Complete genome sequence of the aerobic marine methanotroph Methylomonas methanica MC09.</title>
        <authorList>
            <person name="Boden R."/>
            <person name="Cunliffe M."/>
            <person name="Scanlan J."/>
            <person name="Moussard H."/>
            <person name="Kits K.D."/>
            <person name="Klotz M."/>
            <person name="Jetten M."/>
            <person name="Vuilleumier S."/>
            <person name="Han J."/>
            <person name="Peters L."/>
            <person name="Mikhailova N."/>
            <person name="Teshima H."/>
            <person name="Tapia R."/>
            <person name="Kyrpides N."/>
            <person name="Ivanova N."/>
            <person name="Pagani I."/>
            <person name="Cheng J.-F."/>
            <person name="Goodwin L."/>
            <person name="Han C."/>
            <person name="Hauser L."/>
            <person name="Land M."/>
            <person name="Lapidus A."/>
            <person name="Lucas S."/>
            <person name="Pitluck S."/>
            <person name="Woyke T."/>
            <person name="Stein L.Y."/>
            <person name="Murrell C."/>
        </authorList>
    </citation>
    <scope>NUCLEOTIDE SEQUENCE</scope>
    <source>
        <strain>MC09</strain>
    </source>
</reference>
<organism evidence="1 2">
    <name type="scientific">Methylomonas methanica (strain DSM 25384 / MC09)</name>
    <dbReference type="NCBI Taxonomy" id="857087"/>
    <lineage>
        <taxon>Bacteria</taxon>
        <taxon>Pseudomonadati</taxon>
        <taxon>Pseudomonadota</taxon>
        <taxon>Gammaproteobacteria</taxon>
        <taxon>Methylococcales</taxon>
        <taxon>Methylococcaceae</taxon>
        <taxon>Methylomonas</taxon>
    </lineage>
</organism>
<protein>
    <submittedName>
        <fullName evidence="1">Uncharacterized protein</fullName>
    </submittedName>
</protein>
<dbReference type="AlphaFoldDB" id="G0A4T7"/>
<reference evidence="2" key="3">
    <citation type="submission" date="2011-05" db="EMBL/GenBank/DDBJ databases">
        <title>Complete sequence of Methylomonas methanica MC09.</title>
        <authorList>
            <consortium name="US DOE Joint Genome Institute"/>
            <person name="Lucas S."/>
            <person name="Han J."/>
            <person name="Lapidus A."/>
            <person name="Cheng J.-F."/>
            <person name="Goodwin L."/>
            <person name="Pitluck S."/>
            <person name="Peters L."/>
            <person name="Mikhailova N."/>
            <person name="Teshima H."/>
            <person name="Han C."/>
            <person name="Tapia R."/>
            <person name="Land M."/>
            <person name="Hauser L."/>
            <person name="Kyrpides N."/>
            <person name="Ivanova N."/>
            <person name="Pagani I."/>
            <person name="Stein L."/>
            <person name="Woyke T."/>
        </authorList>
    </citation>
    <scope>NUCLEOTIDE SEQUENCE [LARGE SCALE GENOMIC DNA]</scope>
    <source>
        <strain evidence="2">MC09</strain>
    </source>
</reference>
<dbReference type="OrthoDB" id="7011846at2"/>
<keyword evidence="2" id="KW-1185">Reference proteome</keyword>
<accession>G0A4T7</accession>
<dbReference type="KEGG" id="mmt:Metme_4488"/>
<evidence type="ECO:0000313" key="2">
    <source>
        <dbReference type="Proteomes" id="UP000008888"/>
    </source>
</evidence>
<evidence type="ECO:0000313" key="1">
    <source>
        <dbReference type="EMBL" id="AEG02828.1"/>
    </source>
</evidence>
<reference evidence="1 2" key="1">
    <citation type="journal article" date="2011" name="J. Bacteriol.">
        <title>Complete Genome Sequence of the Aerobic Marine Methanotroph Methylomonas methanica MC09.</title>
        <authorList>
            <person name="Boden R."/>
            <person name="Cunliffe M."/>
            <person name="Scanlan J."/>
            <person name="Moussard H."/>
            <person name="Kits K.D."/>
            <person name="Klotz M.G."/>
            <person name="Jetten M.S."/>
            <person name="Vuilleumier S."/>
            <person name="Han J."/>
            <person name="Peters L."/>
            <person name="Mikhailova N."/>
            <person name="Teshima H."/>
            <person name="Tapia R."/>
            <person name="Kyrpides N."/>
            <person name="Ivanova N."/>
            <person name="Pagani I."/>
            <person name="Cheng J.F."/>
            <person name="Goodwin L."/>
            <person name="Han C."/>
            <person name="Hauser L."/>
            <person name="Land M.L."/>
            <person name="Lapidus A."/>
            <person name="Lucas S."/>
            <person name="Pitluck S."/>
            <person name="Woyke T."/>
            <person name="Stein L."/>
            <person name="Murrell J.C."/>
        </authorList>
    </citation>
    <scope>NUCLEOTIDE SEQUENCE [LARGE SCALE GENOMIC DNA]</scope>
    <source>
        <strain evidence="1 2">MC09</strain>
    </source>
</reference>
<gene>
    <name evidence="1" type="ordered locus">Metme_4488</name>
</gene>
<dbReference type="EMBL" id="CP002738">
    <property type="protein sequence ID" value="AEG02828.1"/>
    <property type="molecule type" value="Genomic_DNA"/>
</dbReference>
<dbReference type="Proteomes" id="UP000008888">
    <property type="component" value="Chromosome"/>
</dbReference>
<dbReference type="RefSeq" id="WP_013821041.1">
    <property type="nucleotide sequence ID" value="NC_015572.1"/>
</dbReference>
<sequence length="315" mass="35919">MEKQSTTQEFHRGQQIMLQLSLTREQCSALAEWSASIPTLYFLDICVVGATKLTDNALETNPRKLKLVSHLRELDKPQNCFSYLCALMEKVSDSREKITDAELEKQLISDLFALRAFFKNASVYEPDEFIISFLRELRGSAIEVKRPNYLELLEAANGRFALKDSTSQSLRLEKANKIVNEAESLEISKQHPVVITMLACLYGNSAAKNLMKFKADPDKFEAENTLADIMAISRFSAIKLQIECLGRNGRRFLRSDFITDDNGLSELIKCYKPSFVKHDDTSDGRETQLSFDVDLKRILTEIQADEYEKIYDLLS</sequence>
<proteinExistence type="predicted"/>
<name>G0A4T7_METMM</name>